<dbReference type="GO" id="GO:0016706">
    <property type="term" value="F:2-oxoglutarate-dependent dioxygenase activity"/>
    <property type="evidence" value="ECO:0007669"/>
    <property type="project" value="UniProtKB-ARBA"/>
</dbReference>
<accession>A0AAW9SLY4</accession>
<gene>
    <name evidence="2" type="ORF">ABFB10_10485</name>
</gene>
<dbReference type="GO" id="GO:0005506">
    <property type="term" value="F:iron ion binding"/>
    <property type="evidence" value="ECO:0007669"/>
    <property type="project" value="UniProtKB-ARBA"/>
</dbReference>
<reference evidence="2 3" key="1">
    <citation type="submission" date="2024-05" db="EMBL/GenBank/DDBJ databases">
        <title>Genome sequence of Ponticoccus litoralis KCCM 90028.</title>
        <authorList>
            <person name="Kim J.M."/>
            <person name="Lee J.K."/>
            <person name="Choi B.J."/>
            <person name="Bayburt H."/>
            <person name="Baek J.H."/>
            <person name="Jeon C.O."/>
        </authorList>
    </citation>
    <scope>NUCLEOTIDE SEQUENCE [LARGE SCALE GENOMIC DNA]</scope>
    <source>
        <strain evidence="2 3">KCCM 90028</strain>
    </source>
</reference>
<comment type="caution">
    <text evidence="2">The sequence shown here is derived from an EMBL/GenBank/DDBJ whole genome shotgun (WGS) entry which is preliminary data.</text>
</comment>
<organism evidence="2 3">
    <name type="scientific">Ponticoccus litoralis</name>
    <dbReference type="NCBI Taxonomy" id="422297"/>
    <lineage>
        <taxon>Bacteria</taxon>
        <taxon>Pseudomonadati</taxon>
        <taxon>Pseudomonadota</taxon>
        <taxon>Alphaproteobacteria</taxon>
        <taxon>Rhodobacterales</taxon>
        <taxon>Roseobacteraceae</taxon>
        <taxon>Ponticoccus</taxon>
    </lineage>
</organism>
<evidence type="ECO:0000256" key="1">
    <source>
        <dbReference type="ARBA" id="ARBA00001954"/>
    </source>
</evidence>
<dbReference type="RefSeq" id="WP_347166488.1">
    <property type="nucleotide sequence ID" value="NZ_JBDNCH010000002.1"/>
</dbReference>
<dbReference type="EMBL" id="JBDNCH010000002">
    <property type="protein sequence ID" value="MEN9061407.1"/>
    <property type="molecule type" value="Genomic_DNA"/>
</dbReference>
<evidence type="ECO:0000313" key="2">
    <source>
        <dbReference type="EMBL" id="MEN9061407.1"/>
    </source>
</evidence>
<evidence type="ECO:0000313" key="3">
    <source>
        <dbReference type="Proteomes" id="UP001428774"/>
    </source>
</evidence>
<dbReference type="PANTHER" id="PTHR20883:SF48">
    <property type="entry name" value="ECTOINE DIOXYGENASE"/>
    <property type="match status" value="1"/>
</dbReference>
<dbReference type="Gene3D" id="2.60.120.620">
    <property type="entry name" value="q2cbj1_9rhob like domain"/>
    <property type="match status" value="1"/>
</dbReference>
<name>A0AAW9SLY4_9RHOB</name>
<sequence>MLEDVDEANGPLKVIPGTHKGPVLSHHAGGVFCGAVDPEDPLFEQDKAVTLTGKAGDMTIHHVRTLHGSAPNRSDRARKILFYELARADAWPILGASSYIHALGQRGFWADLQDRVVTGAPCLTPRLANVPVTMPLPPAKDNTSIFKTQASGGARSAFA</sequence>
<dbReference type="AlphaFoldDB" id="A0AAW9SLY4"/>
<dbReference type="Proteomes" id="UP001428774">
    <property type="component" value="Unassembled WGS sequence"/>
</dbReference>
<dbReference type="InterPro" id="IPR008775">
    <property type="entry name" value="Phytyl_CoA_dOase-like"/>
</dbReference>
<proteinExistence type="predicted"/>
<protein>
    <submittedName>
        <fullName evidence="2">Phytanoyl-CoA dioxygenase family protein</fullName>
    </submittedName>
</protein>
<keyword evidence="2" id="KW-0560">Oxidoreductase</keyword>
<dbReference type="Pfam" id="PF05721">
    <property type="entry name" value="PhyH"/>
    <property type="match status" value="1"/>
</dbReference>
<dbReference type="PANTHER" id="PTHR20883">
    <property type="entry name" value="PHYTANOYL-COA DIOXYGENASE DOMAIN CONTAINING 1"/>
    <property type="match status" value="1"/>
</dbReference>
<keyword evidence="3" id="KW-1185">Reference proteome</keyword>
<comment type="cofactor">
    <cofactor evidence="1">
        <name>Fe(2+)</name>
        <dbReference type="ChEBI" id="CHEBI:29033"/>
    </cofactor>
</comment>
<keyword evidence="2" id="KW-0223">Dioxygenase</keyword>
<dbReference type="SUPFAM" id="SSF51197">
    <property type="entry name" value="Clavaminate synthase-like"/>
    <property type="match status" value="1"/>
</dbReference>